<protein>
    <submittedName>
        <fullName evidence="5">Uncharacterized protein</fullName>
    </submittedName>
</protein>
<dbReference type="Gene3D" id="1.25.40.10">
    <property type="entry name" value="Tetratricopeptide repeat domain"/>
    <property type="match status" value="1"/>
</dbReference>
<dbReference type="OrthoDB" id="5801251at2"/>
<dbReference type="EMBL" id="CP029343">
    <property type="protein sequence ID" value="AWL05893.1"/>
    <property type="molecule type" value="Genomic_DNA"/>
</dbReference>
<reference evidence="5 6" key="1">
    <citation type="submission" date="2018-05" db="EMBL/GenBank/DDBJ databases">
        <title>Complete genome sequence of Massilia oculi sp. nov. CCUG 43427T (=DSM 26321T), the type strain of M. oculi, and comparison with genome sequences of other Massilia strains.</title>
        <authorList>
            <person name="Zhu B."/>
        </authorList>
    </citation>
    <scope>NUCLEOTIDE SEQUENCE [LARGE SCALE GENOMIC DNA]</scope>
    <source>
        <strain evidence="5 6">CCUG 43427</strain>
    </source>
</reference>
<dbReference type="RefSeq" id="WP_109346220.1">
    <property type="nucleotide sequence ID" value="NZ_CP029343.1"/>
</dbReference>
<feature type="chain" id="PRO_5015552507" evidence="4">
    <location>
        <begin position="25"/>
        <end position="391"/>
    </location>
</feature>
<feature type="repeat" description="TPR" evidence="3">
    <location>
        <begin position="300"/>
        <end position="333"/>
    </location>
</feature>
<dbReference type="KEGG" id="mtim:DIR46_16635"/>
<organism evidence="5 6">
    <name type="scientific">Massilia oculi</name>
    <dbReference type="NCBI Taxonomy" id="945844"/>
    <lineage>
        <taxon>Bacteria</taxon>
        <taxon>Pseudomonadati</taxon>
        <taxon>Pseudomonadota</taxon>
        <taxon>Betaproteobacteria</taxon>
        <taxon>Burkholderiales</taxon>
        <taxon>Oxalobacteraceae</taxon>
        <taxon>Telluria group</taxon>
        <taxon>Massilia</taxon>
    </lineage>
</organism>
<dbReference type="PROSITE" id="PS51257">
    <property type="entry name" value="PROKAR_LIPOPROTEIN"/>
    <property type="match status" value="1"/>
</dbReference>
<dbReference type="SMART" id="SM00028">
    <property type="entry name" value="TPR"/>
    <property type="match status" value="3"/>
</dbReference>
<evidence type="ECO:0000313" key="5">
    <source>
        <dbReference type="EMBL" id="AWL05893.1"/>
    </source>
</evidence>
<evidence type="ECO:0000256" key="3">
    <source>
        <dbReference type="PROSITE-ProRule" id="PRU00339"/>
    </source>
</evidence>
<proteinExistence type="predicted"/>
<dbReference type="PANTHER" id="PTHR45586">
    <property type="entry name" value="TPR REPEAT-CONTAINING PROTEIN PA4667"/>
    <property type="match status" value="1"/>
</dbReference>
<feature type="repeat" description="TPR" evidence="3">
    <location>
        <begin position="232"/>
        <end position="265"/>
    </location>
</feature>
<keyword evidence="1" id="KW-0677">Repeat</keyword>
<keyword evidence="2 3" id="KW-0802">TPR repeat</keyword>
<evidence type="ECO:0000256" key="2">
    <source>
        <dbReference type="ARBA" id="ARBA00022803"/>
    </source>
</evidence>
<name>A0A2S2DKJ0_9BURK</name>
<gene>
    <name evidence="5" type="ORF">DIR46_16635</name>
</gene>
<dbReference type="InterPro" id="IPR011990">
    <property type="entry name" value="TPR-like_helical_dom_sf"/>
</dbReference>
<dbReference type="InterPro" id="IPR051012">
    <property type="entry name" value="CellSynth/LPSAsmb/PSIAsmb"/>
</dbReference>
<dbReference type="AlphaFoldDB" id="A0A2S2DKJ0"/>
<feature type="signal peptide" evidence="4">
    <location>
        <begin position="1"/>
        <end position="24"/>
    </location>
</feature>
<evidence type="ECO:0000256" key="1">
    <source>
        <dbReference type="ARBA" id="ARBA00022737"/>
    </source>
</evidence>
<evidence type="ECO:0000256" key="4">
    <source>
        <dbReference type="SAM" id="SignalP"/>
    </source>
</evidence>
<accession>A0A2S2DKJ0</accession>
<dbReference type="Pfam" id="PF13432">
    <property type="entry name" value="TPR_16"/>
    <property type="match status" value="1"/>
</dbReference>
<keyword evidence="6" id="KW-1185">Reference proteome</keyword>
<dbReference type="PROSITE" id="PS50005">
    <property type="entry name" value="TPR"/>
    <property type="match status" value="2"/>
</dbReference>
<evidence type="ECO:0000313" key="6">
    <source>
        <dbReference type="Proteomes" id="UP000245820"/>
    </source>
</evidence>
<dbReference type="PANTHER" id="PTHR45586:SF1">
    <property type="entry name" value="LIPOPOLYSACCHARIDE ASSEMBLY PROTEIN B"/>
    <property type="match status" value="1"/>
</dbReference>
<dbReference type="Proteomes" id="UP000245820">
    <property type="component" value="Chromosome"/>
</dbReference>
<sequence>MKRLVTGLLSLSLLLGGCASTVPSSPPTALFADERFAPPSEAVGAKELFTLSPAMRDYLHSAAFTQRLRAKGMRHGLVDALYSKTDLKLEYESRITRTASETYQARKGNCLSLVVMTAAFAKELGMPVRFRSVEVADSWSRTDGIYLSSAHINISLGQHASDVLRGYDPERVLVVDFIPRDEAASLRTRELEEEDVVALYLNNRAAEALIQGRIIDAYWWARAAVAARPGTATTLNTLAVIYHRHGELALAERAFQAALAREPENLSVLRNLEPLLLTLGRPQEAQALAKRIASIEPTPPYHYFDQGMVALKAGDFDAAVALFAREVKRAPYNDEFRFWLGIAHLKLGRLGDAREHIALAVDHSTRGEMREVYSAKLAQLRKVATTGTRLR</sequence>
<keyword evidence="4" id="KW-0732">Signal</keyword>
<dbReference type="InterPro" id="IPR019734">
    <property type="entry name" value="TPR_rpt"/>
</dbReference>
<dbReference type="SUPFAM" id="SSF48452">
    <property type="entry name" value="TPR-like"/>
    <property type="match status" value="1"/>
</dbReference>